<keyword evidence="12" id="KW-1185">Reference proteome</keyword>
<comment type="caution">
    <text evidence="11">The sequence shown here is derived from an EMBL/GenBank/DDBJ whole genome shotgun (WGS) entry which is preliminary data.</text>
</comment>
<evidence type="ECO:0000256" key="5">
    <source>
        <dbReference type="ARBA" id="ARBA00022692"/>
    </source>
</evidence>
<dbReference type="Gene3D" id="3.90.550.50">
    <property type="match status" value="1"/>
</dbReference>
<dbReference type="AlphaFoldDB" id="A0AAD9Q882"/>
<sequence length="236" mass="27546">MRIVFMLGKAARSEMHHTIMEEVEQHGDMLIGDYVDTYRNITTKLLMAFQWATKIKCHYVLKTDDDVYIDIPKLVTWLKGRDVKESIYGGVTYNSVVVRRKSHKHYVSPDDLSLHRYPLYCRGSMFVLSRNLIPKMVDLSKQIRRIGPDDAYIGILAQHLVLECDILLVYGDIDLFLQASRKDKNIQHQDIKYIALLIYNWGLDFIWLEILLRFLTANYWLQSSANLVIDTAFADI</sequence>
<evidence type="ECO:0000256" key="4">
    <source>
        <dbReference type="ARBA" id="ARBA00022679"/>
    </source>
</evidence>
<dbReference type="InterPro" id="IPR002659">
    <property type="entry name" value="Glyco_trans_31"/>
</dbReference>
<comment type="subcellular location">
    <subcellularLocation>
        <location evidence="1 10">Golgi apparatus membrane</location>
        <topology evidence="1 10">Single-pass type II membrane protein</topology>
    </subcellularLocation>
</comment>
<dbReference type="GO" id="GO:0016758">
    <property type="term" value="F:hexosyltransferase activity"/>
    <property type="evidence" value="ECO:0007669"/>
    <property type="project" value="InterPro"/>
</dbReference>
<name>A0AAD9Q882_ACRCE</name>
<keyword evidence="6" id="KW-0735">Signal-anchor</keyword>
<keyword evidence="3 10" id="KW-0328">Glycosyltransferase</keyword>
<organism evidence="11 12">
    <name type="scientific">Acropora cervicornis</name>
    <name type="common">Staghorn coral</name>
    <dbReference type="NCBI Taxonomy" id="6130"/>
    <lineage>
        <taxon>Eukaryota</taxon>
        <taxon>Metazoa</taxon>
        <taxon>Cnidaria</taxon>
        <taxon>Anthozoa</taxon>
        <taxon>Hexacorallia</taxon>
        <taxon>Scleractinia</taxon>
        <taxon>Astrocoeniina</taxon>
        <taxon>Acroporidae</taxon>
        <taxon>Acropora</taxon>
    </lineage>
</organism>
<evidence type="ECO:0000313" key="12">
    <source>
        <dbReference type="Proteomes" id="UP001249851"/>
    </source>
</evidence>
<dbReference type="EMBL" id="JARQWQ010000055">
    <property type="protein sequence ID" value="KAK2556527.1"/>
    <property type="molecule type" value="Genomic_DNA"/>
</dbReference>
<accession>A0AAD9Q882</accession>
<dbReference type="GO" id="GO:0000139">
    <property type="term" value="C:Golgi membrane"/>
    <property type="evidence" value="ECO:0007669"/>
    <property type="project" value="UniProtKB-SubCell"/>
</dbReference>
<keyword evidence="5" id="KW-0812">Transmembrane</keyword>
<evidence type="ECO:0000256" key="7">
    <source>
        <dbReference type="ARBA" id="ARBA00022989"/>
    </source>
</evidence>
<protein>
    <recommendedName>
        <fullName evidence="10">Hexosyltransferase</fullName>
        <ecNumber evidence="10">2.4.1.-</ecNumber>
    </recommendedName>
</protein>
<dbReference type="Proteomes" id="UP001249851">
    <property type="component" value="Unassembled WGS sequence"/>
</dbReference>
<evidence type="ECO:0000256" key="3">
    <source>
        <dbReference type="ARBA" id="ARBA00022676"/>
    </source>
</evidence>
<keyword evidence="4" id="KW-0808">Transferase</keyword>
<proteinExistence type="inferred from homology"/>
<keyword evidence="9" id="KW-0472">Membrane</keyword>
<evidence type="ECO:0000256" key="9">
    <source>
        <dbReference type="ARBA" id="ARBA00023136"/>
    </source>
</evidence>
<evidence type="ECO:0000256" key="2">
    <source>
        <dbReference type="ARBA" id="ARBA00008661"/>
    </source>
</evidence>
<dbReference type="PANTHER" id="PTHR11214">
    <property type="entry name" value="BETA-1,3-N-ACETYLGLUCOSAMINYLTRANSFERASE"/>
    <property type="match status" value="1"/>
</dbReference>
<reference evidence="11" key="1">
    <citation type="journal article" date="2023" name="G3 (Bethesda)">
        <title>Whole genome assembly and annotation of the endangered Caribbean coral Acropora cervicornis.</title>
        <authorList>
            <person name="Selwyn J.D."/>
            <person name="Vollmer S.V."/>
        </authorList>
    </citation>
    <scope>NUCLEOTIDE SEQUENCE</scope>
    <source>
        <strain evidence="11">K2</strain>
    </source>
</reference>
<keyword evidence="7" id="KW-1133">Transmembrane helix</keyword>
<evidence type="ECO:0000256" key="6">
    <source>
        <dbReference type="ARBA" id="ARBA00022968"/>
    </source>
</evidence>
<dbReference type="EC" id="2.4.1.-" evidence="10"/>
<evidence type="ECO:0000256" key="8">
    <source>
        <dbReference type="ARBA" id="ARBA00023034"/>
    </source>
</evidence>
<evidence type="ECO:0000256" key="1">
    <source>
        <dbReference type="ARBA" id="ARBA00004323"/>
    </source>
</evidence>
<gene>
    <name evidence="11" type="ORF">P5673_021432</name>
</gene>
<dbReference type="PANTHER" id="PTHR11214:SF378">
    <property type="entry name" value="BETA-1,3-GALACTOSYLTRANSFERASE 4"/>
    <property type="match status" value="1"/>
</dbReference>
<evidence type="ECO:0000313" key="11">
    <source>
        <dbReference type="EMBL" id="KAK2556527.1"/>
    </source>
</evidence>
<keyword evidence="8 10" id="KW-0333">Golgi apparatus</keyword>
<reference evidence="11" key="2">
    <citation type="journal article" date="2023" name="Science">
        <title>Genomic signatures of disease resistance in endangered staghorn corals.</title>
        <authorList>
            <person name="Vollmer S.V."/>
            <person name="Selwyn J.D."/>
            <person name="Despard B.A."/>
            <person name="Roesel C.L."/>
        </authorList>
    </citation>
    <scope>NUCLEOTIDE SEQUENCE</scope>
    <source>
        <strain evidence="11">K2</strain>
    </source>
</reference>
<comment type="similarity">
    <text evidence="2 10">Belongs to the glycosyltransferase 31 family.</text>
</comment>
<evidence type="ECO:0000256" key="10">
    <source>
        <dbReference type="RuleBase" id="RU363063"/>
    </source>
</evidence>
<dbReference type="Pfam" id="PF01762">
    <property type="entry name" value="Galactosyl_T"/>
    <property type="match status" value="1"/>
</dbReference>
<dbReference type="GO" id="GO:0006493">
    <property type="term" value="P:protein O-linked glycosylation"/>
    <property type="evidence" value="ECO:0007669"/>
    <property type="project" value="TreeGrafter"/>
</dbReference>